<dbReference type="InterPro" id="IPR015919">
    <property type="entry name" value="Cadherin-like_sf"/>
</dbReference>
<name>A0A1I2FL80_9ACTN</name>
<dbReference type="STRING" id="35752.SAMN05421541_105508"/>
<dbReference type="GO" id="GO:0005509">
    <property type="term" value="F:calcium ion binding"/>
    <property type="evidence" value="ECO:0007669"/>
    <property type="project" value="InterPro"/>
</dbReference>
<keyword evidence="1" id="KW-0812">Transmembrane</keyword>
<organism evidence="2 3">
    <name type="scientific">Actinoplanes philippinensis</name>
    <dbReference type="NCBI Taxonomy" id="35752"/>
    <lineage>
        <taxon>Bacteria</taxon>
        <taxon>Bacillati</taxon>
        <taxon>Actinomycetota</taxon>
        <taxon>Actinomycetes</taxon>
        <taxon>Micromonosporales</taxon>
        <taxon>Micromonosporaceae</taxon>
        <taxon>Actinoplanes</taxon>
    </lineage>
</organism>
<dbReference type="EMBL" id="FONV01000005">
    <property type="protein sequence ID" value="SFF06212.1"/>
    <property type="molecule type" value="Genomic_DNA"/>
</dbReference>
<keyword evidence="1" id="KW-0472">Membrane</keyword>
<dbReference type="Pfam" id="PF05345">
    <property type="entry name" value="He_PIG"/>
    <property type="match status" value="4"/>
</dbReference>
<gene>
    <name evidence="2" type="ORF">SAMN05421541_105508</name>
</gene>
<keyword evidence="3" id="KW-1185">Reference proteome</keyword>
<dbReference type="AlphaFoldDB" id="A0A1I2FL80"/>
<dbReference type="SUPFAM" id="SSF49313">
    <property type="entry name" value="Cadherin-like"/>
    <property type="match status" value="4"/>
</dbReference>
<dbReference type="Pfam" id="PF07963">
    <property type="entry name" value="N_methyl"/>
    <property type="match status" value="1"/>
</dbReference>
<evidence type="ECO:0000313" key="3">
    <source>
        <dbReference type="Proteomes" id="UP000199645"/>
    </source>
</evidence>
<dbReference type="RefSeq" id="WP_093614611.1">
    <property type="nucleotide sequence ID" value="NZ_BOMT01000037.1"/>
</dbReference>
<sequence length="565" mass="59252">MRSEDDGFTLVELLVALAVLSVAMAGLGSFFVNGNLAVSHQRDQRQAVQVASTTIEQVRGLKGTSLLAGRGPLKAKEQWDRALAGNYRGKMKKYLGSMQIASDAEITDPASTLGDNAALSTATQTISAGTMQFQRDIFVGRCEIYYLRNDDCVDPSFGTPPANPAEILKYFRVVVLVTWSGKNCSGDNCSYIASTLVASQAEPTFDSKAGPPDLITTEMWFYVNSETPNWLDVDHGQLPNVWSWAATKPSWLTIDPKTGVVKGLPTVAGDTSTTVTVTDSLKRMDSGTIVWHAVTPPTISAPTNLTSIVGNPVSLTVPAANGVPNRVFTLVNIDDNLDLDLDRATGVLTGTPTATGVYPITVKVEDANLKSAEVTFNLTVLPYKPPTITVPPALQVNYNAAVSATATGANGDLKYTYAATGLPSGVTINTSTGALSGAPKVAGRYLPTITVTDGRAATASGSFELVVNSTAVLNFTSPALVGADRTGKVGTAVNLPVTTNSQLLTLTGLTLDAPSLPPGLKWNSGKDAIIGTPTTAGTYQVTVTATAKLATVTQTAVLTMNWTIS</sequence>
<dbReference type="OrthoDB" id="3373017at2"/>
<dbReference type="InterPro" id="IPR012902">
    <property type="entry name" value="N_methyl_site"/>
</dbReference>
<dbReference type="GO" id="GO:0005975">
    <property type="term" value="P:carbohydrate metabolic process"/>
    <property type="evidence" value="ECO:0007669"/>
    <property type="project" value="UniProtKB-ARBA"/>
</dbReference>
<accession>A0A1I2FL80</accession>
<dbReference type="NCBIfam" id="TIGR02532">
    <property type="entry name" value="IV_pilin_GFxxxE"/>
    <property type="match status" value="1"/>
</dbReference>
<evidence type="ECO:0000256" key="1">
    <source>
        <dbReference type="SAM" id="Phobius"/>
    </source>
</evidence>
<evidence type="ECO:0000313" key="2">
    <source>
        <dbReference type="EMBL" id="SFF06212.1"/>
    </source>
</evidence>
<proteinExistence type="predicted"/>
<protein>
    <submittedName>
        <fullName evidence="2">Prepilin-type N-terminal cleavage/methylation domain-containing protein</fullName>
    </submittedName>
</protein>
<dbReference type="InterPro" id="IPR013783">
    <property type="entry name" value="Ig-like_fold"/>
</dbReference>
<reference evidence="2 3" key="1">
    <citation type="submission" date="2016-10" db="EMBL/GenBank/DDBJ databases">
        <authorList>
            <person name="de Groot N.N."/>
        </authorList>
    </citation>
    <scope>NUCLEOTIDE SEQUENCE [LARGE SCALE GENOMIC DNA]</scope>
    <source>
        <strain evidence="2 3">DSM 43019</strain>
    </source>
</reference>
<dbReference type="GO" id="GO:0016020">
    <property type="term" value="C:membrane"/>
    <property type="evidence" value="ECO:0007669"/>
    <property type="project" value="InterPro"/>
</dbReference>
<dbReference type="Proteomes" id="UP000199645">
    <property type="component" value="Unassembled WGS sequence"/>
</dbReference>
<feature type="transmembrane region" description="Helical" evidence="1">
    <location>
        <begin position="7"/>
        <end position="32"/>
    </location>
</feature>
<dbReference type="Gene3D" id="2.60.40.10">
    <property type="entry name" value="Immunoglobulins"/>
    <property type="match status" value="4"/>
</dbReference>
<keyword evidence="1" id="KW-1133">Transmembrane helix</keyword>